<evidence type="ECO:0000256" key="6">
    <source>
        <dbReference type="PIRNR" id="PIRNR018300"/>
    </source>
</evidence>
<keyword evidence="4 6" id="KW-0235">DNA replication</keyword>
<dbReference type="PIRSF" id="PIRSF018300">
    <property type="entry name" value="DNA_pol_alph_2"/>
    <property type="match status" value="1"/>
</dbReference>
<dbReference type="GO" id="GO:0006270">
    <property type="term" value="P:DNA replication initiation"/>
    <property type="evidence" value="ECO:0007669"/>
    <property type="project" value="TreeGrafter"/>
</dbReference>
<feature type="region of interest" description="Disordered" evidence="7">
    <location>
        <begin position="117"/>
        <end position="138"/>
    </location>
</feature>
<dbReference type="InterPro" id="IPR013627">
    <property type="entry name" value="Pol_alpha_B_N"/>
</dbReference>
<dbReference type="Pfam" id="PF04042">
    <property type="entry name" value="DNA_pol_E_B"/>
    <property type="match status" value="1"/>
</dbReference>
<evidence type="ECO:0000313" key="12">
    <source>
        <dbReference type="Proteomes" id="UP000829196"/>
    </source>
</evidence>
<feature type="domain" description="DNA polymerase alpha/delta/epsilon subunit B" evidence="8">
    <location>
        <begin position="357"/>
        <end position="568"/>
    </location>
</feature>
<gene>
    <name evidence="11" type="ORF">KFK09_027059</name>
</gene>
<proteinExistence type="inferred from homology"/>
<evidence type="ECO:0000256" key="2">
    <source>
        <dbReference type="ARBA" id="ARBA00007299"/>
    </source>
</evidence>
<reference evidence="11" key="1">
    <citation type="journal article" date="2022" name="Front. Genet.">
        <title>Chromosome-Scale Assembly of the Dendrobium nobile Genome Provides Insights Into the Molecular Mechanism of the Biosynthesis of the Medicinal Active Ingredient of Dendrobium.</title>
        <authorList>
            <person name="Xu Q."/>
            <person name="Niu S.-C."/>
            <person name="Li K.-L."/>
            <person name="Zheng P.-J."/>
            <person name="Zhang X.-J."/>
            <person name="Jia Y."/>
            <person name="Liu Y."/>
            <person name="Niu Y.-X."/>
            <person name="Yu L.-H."/>
            <person name="Chen D.-F."/>
            <person name="Zhang G.-Q."/>
        </authorList>
    </citation>
    <scope>NUCLEOTIDE SEQUENCE</scope>
    <source>
        <tissue evidence="11">Leaf</tissue>
    </source>
</reference>
<comment type="subcellular location">
    <subcellularLocation>
        <location evidence="1 6">Nucleus</location>
    </subcellularLocation>
</comment>
<sequence length="618" mass="69301">MDTEIKAEFEKGGFSMVEEDEILQKCLTYCINYKLSPADLVANWEIYYLNRQLNGLRIESSYMDGFLTHLQHDQKERIIKEEPNLHIYSSNDIDMLHGEEQDSIKEGLLNTPNHFPEMPDLESNAASTPATSEKSSSTMKLNLNSRITPFGQRMNKFVSQFTLNDQLIGQSLNSKEPQNMDDDVIRRIQPGERCSLHIHCSLPEPGCRFMYDKIEDRFNSLEYRIKRHSSAFLTSGLYGEPNDATLASQKNIFAVGMICCDGEGRLNEKSIMLQGSVEHSGGQSVRVDLQKLHQFSLFPGQVIGIEGHNPSGHCLLASKVIENLPLAPDVGLPPAKKQAMDHEQKGFTSITSRVLSVVLATGPFTTTDNMLFEPFKELLAYATRKQPQLLILMGPFIDSEHPEIKKGTVDRTFDEIFHVEILRRLQDYTQYMGSAVRVILVPSIRDANHDFVFPQSAFDIEISDDTKHQISGLANPCLFSTNEIMFGCCTVDIVKQLSSEELSRNSIDVSGDRIRRLAMHLLNQHSFYPLYPPSTSVPLDLSLAPEAMEIPCTPDVLLLPSDLAPFIKVLNYESSGEETVSCMCINPGRLAKGIGGGTFVELNYNEDSNNSYASIIRI</sequence>
<comment type="similarity">
    <text evidence="2 6">Belongs to the DNA polymerase alpha subunit B family.</text>
</comment>
<comment type="caution">
    <text evidence="11">The sequence shown here is derived from an EMBL/GenBank/DDBJ whole genome shotgun (WGS) entry which is preliminary data.</text>
</comment>
<dbReference type="Proteomes" id="UP000829196">
    <property type="component" value="Unassembled WGS sequence"/>
</dbReference>
<evidence type="ECO:0000256" key="3">
    <source>
        <dbReference type="ARBA" id="ARBA00018596"/>
    </source>
</evidence>
<evidence type="ECO:0000256" key="7">
    <source>
        <dbReference type="SAM" id="MobiDB-lite"/>
    </source>
</evidence>
<dbReference type="Pfam" id="PF22062">
    <property type="entry name" value="OB_DPOA2"/>
    <property type="match status" value="1"/>
</dbReference>
<protein>
    <recommendedName>
        <fullName evidence="3 6">DNA polymerase alpha subunit B</fullName>
    </recommendedName>
</protein>
<dbReference type="EMBL" id="JAGYWB010000018">
    <property type="protein sequence ID" value="KAI0492783.1"/>
    <property type="molecule type" value="Genomic_DNA"/>
</dbReference>
<dbReference type="Pfam" id="PF08418">
    <property type="entry name" value="Pol_alpha_B_N"/>
    <property type="match status" value="1"/>
</dbReference>
<feature type="compositionally biased region" description="Polar residues" evidence="7">
    <location>
        <begin position="124"/>
        <end position="138"/>
    </location>
</feature>
<evidence type="ECO:0000259" key="10">
    <source>
        <dbReference type="Pfam" id="PF22062"/>
    </source>
</evidence>
<dbReference type="InterPro" id="IPR054300">
    <property type="entry name" value="OB_DPOA2"/>
</dbReference>
<dbReference type="GO" id="GO:0003677">
    <property type="term" value="F:DNA binding"/>
    <property type="evidence" value="ECO:0007669"/>
    <property type="project" value="InterPro"/>
</dbReference>
<organism evidence="11 12">
    <name type="scientific">Dendrobium nobile</name>
    <name type="common">Orchid</name>
    <dbReference type="NCBI Taxonomy" id="94219"/>
    <lineage>
        <taxon>Eukaryota</taxon>
        <taxon>Viridiplantae</taxon>
        <taxon>Streptophyta</taxon>
        <taxon>Embryophyta</taxon>
        <taxon>Tracheophyta</taxon>
        <taxon>Spermatophyta</taxon>
        <taxon>Magnoliopsida</taxon>
        <taxon>Liliopsida</taxon>
        <taxon>Asparagales</taxon>
        <taxon>Orchidaceae</taxon>
        <taxon>Epidendroideae</taxon>
        <taxon>Malaxideae</taxon>
        <taxon>Dendrobiinae</taxon>
        <taxon>Dendrobium</taxon>
    </lineage>
</organism>
<evidence type="ECO:0000259" key="8">
    <source>
        <dbReference type="Pfam" id="PF04042"/>
    </source>
</evidence>
<keyword evidence="5 6" id="KW-0539">Nucleus</keyword>
<dbReference type="InterPro" id="IPR043034">
    <property type="entry name" value="DNA_pol_alpha_B_N_sf"/>
</dbReference>
<dbReference type="InterPro" id="IPR016722">
    <property type="entry name" value="DNA_pol_alpha_bsu"/>
</dbReference>
<dbReference type="InterPro" id="IPR007185">
    <property type="entry name" value="DNA_pol_a/d/e_bsu"/>
</dbReference>
<dbReference type="SMR" id="A0A8T3A9M1"/>
<accession>A0A8T3A9M1</accession>
<dbReference type="GO" id="GO:0005658">
    <property type="term" value="C:alpha DNA polymerase:primase complex"/>
    <property type="evidence" value="ECO:0007669"/>
    <property type="project" value="TreeGrafter"/>
</dbReference>
<keyword evidence="12" id="KW-1185">Reference proteome</keyword>
<evidence type="ECO:0000256" key="1">
    <source>
        <dbReference type="ARBA" id="ARBA00004123"/>
    </source>
</evidence>
<dbReference type="FunFam" id="3.60.21.60:FF:000004">
    <property type="entry name" value="DNA polymerase alpha subunit B"/>
    <property type="match status" value="1"/>
</dbReference>
<dbReference type="PANTHER" id="PTHR23061">
    <property type="entry name" value="DNA POLYMERASE 2 ALPHA 70 KDA SUBUNIT"/>
    <property type="match status" value="1"/>
</dbReference>
<dbReference type="PANTHER" id="PTHR23061:SF12">
    <property type="entry name" value="DNA POLYMERASE ALPHA SUBUNIT B"/>
    <property type="match status" value="1"/>
</dbReference>
<dbReference type="Gene3D" id="3.60.21.60">
    <property type="match status" value="2"/>
</dbReference>
<feature type="domain" description="DNA polymerase alpha subunit B OB" evidence="10">
    <location>
        <begin position="242"/>
        <end position="322"/>
    </location>
</feature>
<dbReference type="AlphaFoldDB" id="A0A8T3A9M1"/>
<evidence type="ECO:0000313" key="11">
    <source>
        <dbReference type="EMBL" id="KAI0492783.1"/>
    </source>
</evidence>
<name>A0A8T3A9M1_DENNO</name>
<dbReference type="Gene3D" id="1.10.8.530">
    <property type="entry name" value="DNA polymerase alpha-primase, subunit B, N-terminal domain"/>
    <property type="match status" value="1"/>
</dbReference>
<dbReference type="OrthoDB" id="336885at2759"/>
<feature type="domain" description="DNA polymerase alpha subunit B N-terminal" evidence="9">
    <location>
        <begin position="4"/>
        <end position="51"/>
    </location>
</feature>
<comment type="function">
    <text evidence="6">Accessory subunit of the DNA polymerase alpha complex (also known as the alpha DNA polymerase-primase complex) which plays an essential role in the initiation of DNA synthesis.</text>
</comment>
<evidence type="ECO:0000256" key="5">
    <source>
        <dbReference type="ARBA" id="ARBA00023242"/>
    </source>
</evidence>
<evidence type="ECO:0000259" key="9">
    <source>
        <dbReference type="Pfam" id="PF08418"/>
    </source>
</evidence>
<evidence type="ECO:0000256" key="4">
    <source>
        <dbReference type="ARBA" id="ARBA00022705"/>
    </source>
</evidence>